<evidence type="ECO:0000256" key="3">
    <source>
        <dbReference type="SAM" id="MobiDB-lite"/>
    </source>
</evidence>
<dbReference type="PROSITE" id="PS50006">
    <property type="entry name" value="FHA_DOMAIN"/>
    <property type="match status" value="1"/>
</dbReference>
<dbReference type="PANTHER" id="PTHR12203">
    <property type="entry name" value="KDEL LYS-ASP-GLU-LEU CONTAINING - RELATED"/>
    <property type="match status" value="1"/>
</dbReference>
<feature type="compositionally biased region" description="Basic and acidic residues" evidence="3">
    <location>
        <begin position="1037"/>
        <end position="1048"/>
    </location>
</feature>
<gene>
    <name evidence="5" type="ORF">PCOR1329_LOCUS53876</name>
</gene>
<dbReference type="InterPro" id="IPR051091">
    <property type="entry name" value="O-Glucosyltr/Glycosyltrsf_90"/>
</dbReference>
<evidence type="ECO:0000256" key="2">
    <source>
        <dbReference type="ARBA" id="ARBA00022679"/>
    </source>
</evidence>
<comment type="caution">
    <text evidence="5">The sequence shown here is derived from an EMBL/GenBank/DDBJ whole genome shotgun (WGS) entry which is preliminary data.</text>
</comment>
<reference evidence="5" key="1">
    <citation type="submission" date="2023-10" db="EMBL/GenBank/DDBJ databases">
        <authorList>
            <person name="Chen Y."/>
            <person name="Shah S."/>
            <person name="Dougan E. K."/>
            <person name="Thang M."/>
            <person name="Chan C."/>
        </authorList>
    </citation>
    <scope>NUCLEOTIDE SEQUENCE [LARGE SCALE GENOMIC DNA]</scope>
</reference>
<feature type="region of interest" description="Disordered" evidence="3">
    <location>
        <begin position="624"/>
        <end position="779"/>
    </location>
</feature>
<dbReference type="Pfam" id="PF05686">
    <property type="entry name" value="Glyco_transf_90"/>
    <property type="match status" value="1"/>
</dbReference>
<dbReference type="EMBL" id="CAUYUJ010016572">
    <property type="protein sequence ID" value="CAK0866771.1"/>
    <property type="molecule type" value="Genomic_DNA"/>
</dbReference>
<evidence type="ECO:0000313" key="6">
    <source>
        <dbReference type="Proteomes" id="UP001189429"/>
    </source>
</evidence>
<feature type="compositionally biased region" description="Basic and acidic residues" evidence="3">
    <location>
        <begin position="723"/>
        <end position="745"/>
    </location>
</feature>
<protein>
    <recommendedName>
        <fullName evidence="4">FHA domain-containing protein</fullName>
    </recommendedName>
</protein>
<organism evidence="5 6">
    <name type="scientific">Prorocentrum cordatum</name>
    <dbReference type="NCBI Taxonomy" id="2364126"/>
    <lineage>
        <taxon>Eukaryota</taxon>
        <taxon>Sar</taxon>
        <taxon>Alveolata</taxon>
        <taxon>Dinophyceae</taxon>
        <taxon>Prorocentrales</taxon>
        <taxon>Prorocentraceae</taxon>
        <taxon>Prorocentrum</taxon>
    </lineage>
</organism>
<feature type="region of interest" description="Disordered" evidence="3">
    <location>
        <begin position="1037"/>
        <end position="1176"/>
    </location>
</feature>
<sequence>MTETSTDDSALRRGHGPRFLFRHRRGGGAGQRALLVRHQLLSGCCGDGAAVDCWGGLRRASAASLWVAEDFCCHALPPGYGKCYEGLEGREAGVLTTHADFYAYMASRPPELWLYACLHPASPLLWSRDCDCCEPPLPGRSEPQCAAGLAGLNGSGVSREHLHAHLEAASLDAGAVAVASLQRPFSSQGCLVSARRGEVATCDEAEACPTEDCAYMKAFKLALMVTTVGFDGVPVFTRVGTRWSNTVALPVEWQLHPAQCNRHVMDAVWAKLVWRGTASNCRTFRCRLTAAAEDAAELERCVRPPSSHTLGCEWNFTTFEEQLWMGRFVPWIDAKFVDYEPSSGRRWMAPDLQRFLVDESMLVSERMSVKDQGGYKYAIAVEGFAAADRVYWQLFTSSVVLVPDGPWQVFAVHAMLEPYVHYVPVRYDLADLAEKVEWLRRRDEEAKQIAGNARAFALRYLTCDSVVYFVDRLLRAYAGRLCLMASQAATTELASAAGSDTATLADDRSVCAIAEADSDGAILVESDDTPAPQPDTVPQPETVPYFAPGETPTDSPPLVPPESQYTDAQRPSPLSPLSQGIVESLSQKVLDDKVREEKAGEIDRFNDQSFQVLMQASRDEAARKGIPFDDGSCPPCPLARPSDWVDDDDSRPLVTGKGKGSGGSRGDRRRPLAPDGAAPDGSLSQAAAAEPRASGEATAASGDAAAGPQDGAAGVKSPRAKARKIDNTSSEERPTALETPPKQERPSVMATAPLINNAGSAAMAPKSKKAQDDDEDDEADQADYIDYTTAPLHESKMSKTGVEKYAALIRETRTVACKLYPVETKAREKTKWAEDLFGKAKSGDCSNDDEDDDDEPKKPNSKKTQINAGVARVLAKEGPHTKPTPVKSKDGKLCSRSGLEILHSADGWHFGWAGHYIRAIKEPSEPLLVAKWPDGYKWCIPNTSADMQEKPVDKTNCILWRGTDPRSQKPLQAIEISHANKGKWFAIRAQPDTQVWQIQGYGEHNRQAVLKLVLEAAEKYSKQEWEKEHMEKAKQELLKELPDTDAKKAIATRRAKAAAMKRPAASKPPPGPEVSEVEGDDDPNAKKKPAAVGKPPSKSGTKRPSAVAVTEGVGTGAVTPSPKKPKVKSPSAAAPPTAKPIVKPSQPVPVAAASPAAKPKNKFCPGDASPGSESSW</sequence>
<feature type="region of interest" description="Disordered" evidence="3">
    <location>
        <begin position="839"/>
        <end position="869"/>
    </location>
</feature>
<accession>A0ABN9V617</accession>
<keyword evidence="2" id="KW-0808">Transferase</keyword>
<feature type="domain" description="FHA" evidence="4">
    <location>
        <begin position="139"/>
        <end position="197"/>
    </location>
</feature>
<dbReference type="InterPro" id="IPR000253">
    <property type="entry name" value="FHA_dom"/>
</dbReference>
<proteinExistence type="inferred from homology"/>
<feature type="compositionally biased region" description="Low complexity" evidence="3">
    <location>
        <begin position="1128"/>
        <end position="1158"/>
    </location>
</feature>
<dbReference type="InterPro" id="IPR006598">
    <property type="entry name" value="CAP10"/>
</dbReference>
<dbReference type="Proteomes" id="UP001189429">
    <property type="component" value="Unassembled WGS sequence"/>
</dbReference>
<evidence type="ECO:0000313" key="5">
    <source>
        <dbReference type="EMBL" id="CAK0866771.1"/>
    </source>
</evidence>
<keyword evidence="6" id="KW-1185">Reference proteome</keyword>
<feature type="compositionally biased region" description="Low complexity" evidence="3">
    <location>
        <begin position="686"/>
        <end position="714"/>
    </location>
</feature>
<evidence type="ECO:0000259" key="4">
    <source>
        <dbReference type="PROSITE" id="PS50006"/>
    </source>
</evidence>
<feature type="compositionally biased region" description="Low complexity" evidence="3">
    <location>
        <begin position="1106"/>
        <end position="1121"/>
    </location>
</feature>
<feature type="region of interest" description="Disordered" evidence="3">
    <location>
        <begin position="525"/>
        <end position="579"/>
    </location>
</feature>
<name>A0ABN9V617_9DINO</name>
<comment type="similarity">
    <text evidence="1">Belongs to the glycosyltransferase 90 family.</text>
</comment>
<dbReference type="SMART" id="SM00672">
    <property type="entry name" value="CAP10"/>
    <property type="match status" value="1"/>
</dbReference>
<evidence type="ECO:0000256" key="1">
    <source>
        <dbReference type="ARBA" id="ARBA00010118"/>
    </source>
</evidence>
<dbReference type="PANTHER" id="PTHR12203:SF35">
    <property type="entry name" value="PROTEIN O-GLUCOSYLTRANSFERASE 1"/>
    <property type="match status" value="1"/>
</dbReference>